<keyword evidence="4" id="KW-1185">Reference proteome</keyword>
<comment type="caution">
    <text evidence="2">The sequence shown here is derived from an EMBL/GenBank/DDBJ whole genome shotgun (WGS) entry which is preliminary data.</text>
</comment>
<dbReference type="EMBL" id="CAMXCT020000807">
    <property type="protein sequence ID" value="CAL1136858.1"/>
    <property type="molecule type" value="Genomic_DNA"/>
</dbReference>
<reference evidence="3" key="2">
    <citation type="submission" date="2024-04" db="EMBL/GenBank/DDBJ databases">
        <authorList>
            <person name="Chen Y."/>
            <person name="Shah S."/>
            <person name="Dougan E. K."/>
            <person name="Thang M."/>
            <person name="Chan C."/>
        </authorList>
    </citation>
    <scope>NUCLEOTIDE SEQUENCE [LARGE SCALE GENOMIC DNA]</scope>
</reference>
<accession>A0A9P1C3M0</accession>
<protein>
    <submittedName>
        <fullName evidence="2">Uncharacterized protein</fullName>
    </submittedName>
</protein>
<feature type="region of interest" description="Disordered" evidence="1">
    <location>
        <begin position="79"/>
        <end position="99"/>
    </location>
</feature>
<evidence type="ECO:0000313" key="2">
    <source>
        <dbReference type="EMBL" id="CAI3983483.1"/>
    </source>
</evidence>
<dbReference type="Proteomes" id="UP001152797">
    <property type="component" value="Unassembled WGS sequence"/>
</dbReference>
<organism evidence="2">
    <name type="scientific">Cladocopium goreaui</name>
    <dbReference type="NCBI Taxonomy" id="2562237"/>
    <lineage>
        <taxon>Eukaryota</taxon>
        <taxon>Sar</taxon>
        <taxon>Alveolata</taxon>
        <taxon>Dinophyceae</taxon>
        <taxon>Suessiales</taxon>
        <taxon>Symbiodiniaceae</taxon>
        <taxon>Cladocopium</taxon>
    </lineage>
</organism>
<feature type="compositionally biased region" description="Low complexity" evidence="1">
    <location>
        <begin position="350"/>
        <end position="360"/>
    </location>
</feature>
<gene>
    <name evidence="2" type="ORF">C1SCF055_LOCUS11092</name>
</gene>
<evidence type="ECO:0000313" key="4">
    <source>
        <dbReference type="Proteomes" id="UP001152797"/>
    </source>
</evidence>
<dbReference type="CDD" id="cd17039">
    <property type="entry name" value="Ubl_ubiquitin_like"/>
    <property type="match status" value="1"/>
</dbReference>
<sequence length="556" mass="61072">MGLLRPVFVALLSGRSCRCDSSQERTVLELKEEAEKKLGVKVKHLIGQNHEPLDESMKLAAAQIVPGNTLTAVISEDALEEGHPEAQAPAQPADPSMSEDGVEIKDFPHGIRLMAQQAIFEGFDPQIEVLENWSDLKEVSALEEALPAGHVPLARLLRLTPEDRTFPAPVKVQVPTCAGAETLWRSSTTGWEQVETATFEETRATVTVDHFCEFVVTGKPHPLKGLGFLHVQGENAQVIIMHTGCESCERNLAVLCSDPDSLQPLRRCSPNLQLGTFRNDEALEIKQPGRTSKMKIRFHRMPLMSPELDAQSRQHFNVEIEDQNHCFKIRPEEATAATAATAEPGLEPHSAGSAEASSAAMTGNMESAAAPAAPTGPAPRRPCRQRANFKAVGTYTRPVSVASTDRGHLMLSGRFNSDAIVAYMKEVKSQLETRSVPVFMVDASTGQDFGHMTCKGLYRAKGMVAFCTSEYGAYTRAGYETFYELEFAHQNQLPLFPIKLCDQWPPAPQNNERGTCQNKFVFKKSLVFAEDLQMTNAKGVADKIAESVARLGIFRN</sequence>
<proteinExistence type="predicted"/>
<name>A0A9P1C3M0_9DINO</name>
<dbReference type="Gene3D" id="2.60.220.30">
    <property type="match status" value="1"/>
</dbReference>
<reference evidence="2" key="1">
    <citation type="submission" date="2022-10" db="EMBL/GenBank/DDBJ databases">
        <authorList>
            <person name="Chen Y."/>
            <person name="Dougan E. K."/>
            <person name="Chan C."/>
            <person name="Rhodes N."/>
            <person name="Thang M."/>
        </authorList>
    </citation>
    <scope>NUCLEOTIDE SEQUENCE</scope>
</reference>
<dbReference type="EMBL" id="CAMXCT010000807">
    <property type="protein sequence ID" value="CAI3983483.1"/>
    <property type="molecule type" value="Genomic_DNA"/>
</dbReference>
<dbReference type="AlphaFoldDB" id="A0A9P1C3M0"/>
<feature type="compositionally biased region" description="Low complexity" evidence="1">
    <location>
        <begin position="85"/>
        <end position="95"/>
    </location>
</feature>
<evidence type="ECO:0000256" key="1">
    <source>
        <dbReference type="SAM" id="MobiDB-lite"/>
    </source>
</evidence>
<feature type="region of interest" description="Disordered" evidence="1">
    <location>
        <begin position="337"/>
        <end position="382"/>
    </location>
</feature>
<evidence type="ECO:0000313" key="3">
    <source>
        <dbReference type="EMBL" id="CAL1136858.1"/>
    </source>
</evidence>
<dbReference type="EMBL" id="CAMXCT030000807">
    <property type="protein sequence ID" value="CAL4770795.1"/>
    <property type="molecule type" value="Genomic_DNA"/>
</dbReference>